<reference evidence="3" key="1">
    <citation type="submission" date="2020-01" db="EMBL/GenBank/DDBJ databases">
        <title>'Steroidobacter agaridevorans' sp. nov., agar-degrading bacteria isolated from rhizosphere soils.</title>
        <authorList>
            <person name="Ikenaga M."/>
            <person name="Kataoka M."/>
            <person name="Murouchi A."/>
            <person name="Katsuragi S."/>
            <person name="Sakai M."/>
        </authorList>
    </citation>
    <scope>NUCLEOTIDE SEQUENCE [LARGE SCALE GENOMIC DNA]</scope>
    <source>
        <strain evidence="3">YU21-B</strain>
    </source>
</reference>
<evidence type="ECO:0000313" key="2">
    <source>
        <dbReference type="EMBL" id="GFE82502.1"/>
    </source>
</evidence>
<dbReference type="AlphaFoldDB" id="A0A829YI50"/>
<dbReference type="Proteomes" id="UP000445000">
    <property type="component" value="Unassembled WGS sequence"/>
</dbReference>
<gene>
    <name evidence="2" type="ORF">GCM10011487_45020</name>
</gene>
<keyword evidence="1" id="KW-0812">Transmembrane</keyword>
<proteinExistence type="predicted"/>
<dbReference type="EMBL" id="BLJN01000004">
    <property type="protein sequence ID" value="GFE82502.1"/>
    <property type="molecule type" value="Genomic_DNA"/>
</dbReference>
<comment type="caution">
    <text evidence="2">The sequence shown here is derived from an EMBL/GenBank/DDBJ whole genome shotgun (WGS) entry which is preliminary data.</text>
</comment>
<evidence type="ECO:0000313" key="3">
    <source>
        <dbReference type="Proteomes" id="UP000445000"/>
    </source>
</evidence>
<keyword evidence="1" id="KW-1133">Transmembrane helix</keyword>
<keyword evidence="3" id="KW-1185">Reference proteome</keyword>
<evidence type="ECO:0000256" key="1">
    <source>
        <dbReference type="SAM" id="Phobius"/>
    </source>
</evidence>
<organism evidence="2 3">
    <name type="scientific">Steroidobacter agaridevorans</name>
    <dbReference type="NCBI Taxonomy" id="2695856"/>
    <lineage>
        <taxon>Bacteria</taxon>
        <taxon>Pseudomonadati</taxon>
        <taxon>Pseudomonadota</taxon>
        <taxon>Gammaproteobacteria</taxon>
        <taxon>Steroidobacterales</taxon>
        <taxon>Steroidobacteraceae</taxon>
        <taxon>Steroidobacter</taxon>
    </lineage>
</organism>
<keyword evidence="1" id="KW-0472">Membrane</keyword>
<name>A0A829YI50_9GAMM</name>
<protein>
    <submittedName>
        <fullName evidence="2">Uncharacterized protein</fullName>
    </submittedName>
</protein>
<accession>A0A829YI50</accession>
<feature type="transmembrane region" description="Helical" evidence="1">
    <location>
        <begin position="66"/>
        <end position="90"/>
    </location>
</feature>
<sequence>METFIDVLLRARRDGVQLDLSATFVGATPDHINDIKYLASNKGKQIQLWLDPGDPSRFSLRNEFPLYRATPLIICTAFTLLGASVLYRIVNS</sequence>